<dbReference type="RefSeq" id="WP_044885787.1">
    <property type="nucleotide sequence ID" value="NZ_JYFN01000023.1"/>
</dbReference>
<dbReference type="PANTHER" id="PTHR43080">
    <property type="entry name" value="CBS DOMAIN-CONTAINING PROTEIN CBSX3, MITOCHONDRIAL"/>
    <property type="match status" value="1"/>
</dbReference>
<dbReference type="EMBL" id="JYFN01000023">
    <property type="protein sequence ID" value="KJE22496.1"/>
    <property type="molecule type" value="Genomic_DNA"/>
</dbReference>
<dbReference type="InterPro" id="IPR046342">
    <property type="entry name" value="CBS_dom_sf"/>
</dbReference>
<name>A0A0D8BE75_9ACTN</name>
<evidence type="ECO:0000313" key="4">
    <source>
        <dbReference type="EMBL" id="KJE22496.1"/>
    </source>
</evidence>
<dbReference type="Proteomes" id="UP000032545">
    <property type="component" value="Unassembled WGS sequence"/>
</dbReference>
<protein>
    <recommendedName>
        <fullName evidence="3">CBS domain-containing protein</fullName>
    </recommendedName>
</protein>
<dbReference type="Pfam" id="PF00571">
    <property type="entry name" value="CBS"/>
    <property type="match status" value="2"/>
</dbReference>
<evidence type="ECO:0000256" key="1">
    <source>
        <dbReference type="ARBA" id="ARBA00023122"/>
    </source>
</evidence>
<keyword evidence="1 2" id="KW-0129">CBS domain</keyword>
<reference evidence="4 5" key="2">
    <citation type="journal article" date="2016" name="Genome Announc.">
        <title>Permanent Draft Genome Sequences for Two Variants of Frankia sp. Strain CpI1, the First Frankia Strain Isolated from Root Nodules of Comptonia peregrina.</title>
        <authorList>
            <person name="Oshone R."/>
            <person name="Hurst S.G.IV."/>
            <person name="Abebe-Akele F."/>
            <person name="Simpson S."/>
            <person name="Morris K."/>
            <person name="Thomas W.K."/>
            <person name="Tisa L.S."/>
        </authorList>
    </citation>
    <scope>NUCLEOTIDE SEQUENCE [LARGE SCALE GENOMIC DNA]</scope>
    <source>
        <strain evidence="5">CpI1-S</strain>
    </source>
</reference>
<proteinExistence type="predicted"/>
<dbReference type="SUPFAM" id="SSF54631">
    <property type="entry name" value="CBS-domain pair"/>
    <property type="match status" value="1"/>
</dbReference>
<organism evidence="4 5">
    <name type="scientific">Frankia torreyi</name>
    <dbReference type="NCBI Taxonomy" id="1856"/>
    <lineage>
        <taxon>Bacteria</taxon>
        <taxon>Bacillati</taxon>
        <taxon>Actinomycetota</taxon>
        <taxon>Actinomycetes</taxon>
        <taxon>Frankiales</taxon>
        <taxon>Frankiaceae</taxon>
        <taxon>Frankia</taxon>
    </lineage>
</organism>
<dbReference type="SMART" id="SM00116">
    <property type="entry name" value="CBS"/>
    <property type="match status" value="2"/>
</dbReference>
<dbReference type="PATRIC" id="fig|1502723.3.peg.2594"/>
<dbReference type="Gene3D" id="2.30.30.440">
    <property type="entry name" value="Domain of unknown function DUF1918"/>
    <property type="match status" value="1"/>
</dbReference>
<evidence type="ECO:0000259" key="3">
    <source>
        <dbReference type="PROSITE" id="PS51371"/>
    </source>
</evidence>
<dbReference type="AlphaFoldDB" id="A0A0D8BE75"/>
<comment type="caution">
    <text evidence="4">The sequence shown here is derived from an EMBL/GenBank/DDBJ whole genome shotgun (WGS) entry which is preliminary data.</text>
</comment>
<feature type="domain" description="CBS" evidence="3">
    <location>
        <begin position="70"/>
        <end position="127"/>
    </location>
</feature>
<dbReference type="Pfam" id="PF08940">
    <property type="entry name" value="DUF1918"/>
    <property type="match status" value="1"/>
</dbReference>
<keyword evidence="5" id="KW-1185">Reference proteome</keyword>
<dbReference type="InterPro" id="IPR000644">
    <property type="entry name" value="CBS_dom"/>
</dbReference>
<evidence type="ECO:0000256" key="2">
    <source>
        <dbReference type="PROSITE-ProRule" id="PRU00703"/>
    </source>
</evidence>
<reference evidence="5" key="1">
    <citation type="submission" date="2015-02" db="EMBL/GenBank/DDBJ databases">
        <title>Draft Genome of Frankia sp. CpI1-S.</title>
        <authorList>
            <person name="Oshone R.T."/>
            <person name="Ngom M."/>
            <person name="Ghodhbane-Gtari F."/>
            <person name="Gtari M."/>
            <person name="Morris K."/>
            <person name="Thomas K."/>
            <person name="Sen A."/>
            <person name="Tisa L.S."/>
        </authorList>
    </citation>
    <scope>NUCLEOTIDE SEQUENCE [LARGE SCALE GENOMIC DNA]</scope>
    <source>
        <strain evidence="5">CpI1-S</strain>
    </source>
</reference>
<dbReference type="OrthoDB" id="9789996at2"/>
<dbReference type="InterPro" id="IPR015035">
    <property type="entry name" value="DUF1918"/>
</dbReference>
<dbReference type="Gene3D" id="3.10.580.10">
    <property type="entry name" value="CBS-domain"/>
    <property type="match status" value="1"/>
</dbReference>
<sequence length="234" mass="24570">MRREITYRAPVTVPADSRIQQAAQLMDRAGVGSLIVTEGQRPVGIVTDRDMSLRVVAGAVPLDGRIDAVMTCGVVSVAHTATWEEVAQVFVGHAIRRVAVTDGDALVGVITLDDLLAAGTDAPAAALAAVAAEEIGHPRHEGGLPLPLSALLPQTRALTRWQARIGDAILVHPARGGAPRDGEILEVATPAGDPPFLVRWSDGRRSYVYPGPDAQIHHYAESAQQGSVPAAQDA</sequence>
<evidence type="ECO:0000313" key="5">
    <source>
        <dbReference type="Proteomes" id="UP000032545"/>
    </source>
</evidence>
<feature type="domain" description="CBS" evidence="3">
    <location>
        <begin position="1"/>
        <end position="62"/>
    </location>
</feature>
<dbReference type="PANTHER" id="PTHR43080:SF2">
    <property type="entry name" value="CBS DOMAIN-CONTAINING PROTEIN"/>
    <property type="match status" value="1"/>
</dbReference>
<accession>A0A0D8BE75</accession>
<dbReference type="SUPFAM" id="SSF50118">
    <property type="entry name" value="Cell growth inhibitor/plasmid maintenance toxic component"/>
    <property type="match status" value="1"/>
</dbReference>
<dbReference type="InterPro" id="IPR051257">
    <property type="entry name" value="Diverse_CBS-Domain"/>
</dbReference>
<dbReference type="PROSITE" id="PS51371">
    <property type="entry name" value="CBS"/>
    <property type="match status" value="2"/>
</dbReference>
<gene>
    <name evidence="4" type="ORF">FF36_03188</name>
</gene>